<evidence type="ECO:0000256" key="1">
    <source>
        <dbReference type="ARBA" id="ARBA00004141"/>
    </source>
</evidence>
<feature type="transmembrane region" description="Helical" evidence="8">
    <location>
        <begin position="111"/>
        <end position="134"/>
    </location>
</feature>
<dbReference type="Proteomes" id="UP001166286">
    <property type="component" value="Unassembled WGS sequence"/>
</dbReference>
<dbReference type="GO" id="GO:0006882">
    <property type="term" value="P:intracellular zinc ion homeostasis"/>
    <property type="evidence" value="ECO:0007669"/>
    <property type="project" value="TreeGrafter"/>
</dbReference>
<proteinExistence type="inferred from homology"/>
<feature type="transmembrane region" description="Helical" evidence="8">
    <location>
        <begin position="246"/>
        <end position="262"/>
    </location>
</feature>
<feature type="transmembrane region" description="Helical" evidence="8">
    <location>
        <begin position="211"/>
        <end position="234"/>
    </location>
</feature>
<dbReference type="GO" id="GO:0038023">
    <property type="term" value="F:signaling receptor activity"/>
    <property type="evidence" value="ECO:0007669"/>
    <property type="project" value="TreeGrafter"/>
</dbReference>
<gene>
    <name evidence="9" type="ORF">JMJ35_009215</name>
</gene>
<evidence type="ECO:0000313" key="10">
    <source>
        <dbReference type="Proteomes" id="UP001166286"/>
    </source>
</evidence>
<feature type="transmembrane region" description="Helical" evidence="8">
    <location>
        <begin position="78"/>
        <end position="99"/>
    </location>
</feature>
<evidence type="ECO:0000313" key="9">
    <source>
        <dbReference type="EMBL" id="KAK0508131.1"/>
    </source>
</evidence>
<dbReference type="InterPro" id="IPR004254">
    <property type="entry name" value="AdipoR/HlyIII-related"/>
</dbReference>
<evidence type="ECO:0000256" key="4">
    <source>
        <dbReference type="ARBA" id="ARBA00022989"/>
    </source>
</evidence>
<comment type="caution">
    <text evidence="9">The sequence shown here is derived from an EMBL/GenBank/DDBJ whole genome shotgun (WGS) entry which is preliminary data.</text>
</comment>
<dbReference type="PANTHER" id="PTHR20855">
    <property type="entry name" value="ADIPOR/PROGESTIN RECEPTOR-RELATED"/>
    <property type="match status" value="1"/>
</dbReference>
<feature type="binding site" evidence="6">
    <location>
        <position position="280"/>
    </location>
    <ligand>
        <name>Zn(2+)</name>
        <dbReference type="ChEBI" id="CHEBI:29105"/>
    </ligand>
</feature>
<evidence type="ECO:0000256" key="7">
    <source>
        <dbReference type="SAM" id="MobiDB-lite"/>
    </source>
</evidence>
<protein>
    <submittedName>
        <fullName evidence="9">Uncharacterized protein</fullName>
    </submittedName>
</protein>
<keyword evidence="4 8" id="KW-1133">Transmembrane helix</keyword>
<dbReference type="GO" id="GO:0016020">
    <property type="term" value="C:membrane"/>
    <property type="evidence" value="ECO:0007669"/>
    <property type="project" value="UniProtKB-SubCell"/>
</dbReference>
<dbReference type="PANTHER" id="PTHR20855:SF52">
    <property type="entry name" value="ADIPONECTIN RECEPTOR PROTEIN"/>
    <property type="match status" value="1"/>
</dbReference>
<dbReference type="GO" id="GO:0046872">
    <property type="term" value="F:metal ion binding"/>
    <property type="evidence" value="ECO:0007669"/>
    <property type="project" value="UniProtKB-KW"/>
</dbReference>
<organism evidence="9 10">
    <name type="scientific">Cladonia borealis</name>
    <dbReference type="NCBI Taxonomy" id="184061"/>
    <lineage>
        <taxon>Eukaryota</taxon>
        <taxon>Fungi</taxon>
        <taxon>Dikarya</taxon>
        <taxon>Ascomycota</taxon>
        <taxon>Pezizomycotina</taxon>
        <taxon>Lecanoromycetes</taxon>
        <taxon>OSLEUM clade</taxon>
        <taxon>Lecanoromycetidae</taxon>
        <taxon>Lecanorales</taxon>
        <taxon>Lecanorineae</taxon>
        <taxon>Cladoniaceae</taxon>
        <taxon>Cladonia</taxon>
    </lineage>
</organism>
<sequence length="311" mass="35991">MSSSNLHHRRPAAEQHSTIPKTTTPAVKSNHPHLLKYSDLPFWAQDNSYIHSHFRPSTHSYKHCLQSCFYLHNETGNIYTHFVATLWMIILPIFLYPYAKEQYPDANGDDWMVLGFFFLGGAICFGLSTVYHVLCSHSQVVHDVYLRLDLLGISTVTAGCFPPGWWYTFPCAARETKIFWIGVDPVAQLMAAIFVLFVRRFRQSAWRPFRGFLFSFMASSAFYPIIYACFLNGYRQMDIEAGASRYAVTVLLYLTAVMIYGTRIPEVWKPGRFDLWGHSHQVFHVLMAIGLTVHFFAFFKAFDYYHRAKQC</sequence>
<reference evidence="9" key="1">
    <citation type="submission" date="2023-03" db="EMBL/GenBank/DDBJ databases">
        <title>Complete genome of Cladonia borealis.</title>
        <authorList>
            <person name="Park H."/>
        </authorList>
    </citation>
    <scope>NUCLEOTIDE SEQUENCE</scope>
    <source>
        <strain evidence="9">ANT050790</strain>
    </source>
</reference>
<feature type="region of interest" description="Disordered" evidence="7">
    <location>
        <begin position="1"/>
        <end position="29"/>
    </location>
</feature>
<evidence type="ECO:0000256" key="5">
    <source>
        <dbReference type="ARBA" id="ARBA00023136"/>
    </source>
</evidence>
<comment type="similarity">
    <text evidence="2">Belongs to the ADIPOR family.</text>
</comment>
<dbReference type="EMBL" id="JAFEKC020000021">
    <property type="protein sequence ID" value="KAK0508131.1"/>
    <property type="molecule type" value="Genomic_DNA"/>
</dbReference>
<keyword evidence="6" id="KW-0479">Metal-binding</keyword>
<evidence type="ECO:0000256" key="3">
    <source>
        <dbReference type="ARBA" id="ARBA00022692"/>
    </source>
</evidence>
<feature type="compositionally biased region" description="Basic residues" evidence="7">
    <location>
        <begin position="1"/>
        <end position="10"/>
    </location>
</feature>
<evidence type="ECO:0000256" key="8">
    <source>
        <dbReference type="SAM" id="Phobius"/>
    </source>
</evidence>
<dbReference type="AlphaFoldDB" id="A0AA39QUJ8"/>
<feature type="compositionally biased region" description="Polar residues" evidence="7">
    <location>
        <begin position="15"/>
        <end position="27"/>
    </location>
</feature>
<keyword evidence="3 8" id="KW-0812">Transmembrane</keyword>
<feature type="transmembrane region" description="Helical" evidence="8">
    <location>
        <begin position="178"/>
        <end position="199"/>
    </location>
</feature>
<accession>A0AA39QUJ8</accession>
<feature type="transmembrane region" description="Helical" evidence="8">
    <location>
        <begin position="282"/>
        <end position="302"/>
    </location>
</feature>
<keyword evidence="10" id="KW-1185">Reference proteome</keyword>
<evidence type="ECO:0000256" key="2">
    <source>
        <dbReference type="ARBA" id="ARBA00007018"/>
    </source>
</evidence>
<dbReference type="Pfam" id="PF03006">
    <property type="entry name" value="HlyIII"/>
    <property type="match status" value="1"/>
</dbReference>
<feature type="binding site" evidence="6">
    <location>
        <position position="132"/>
    </location>
    <ligand>
        <name>Zn(2+)</name>
        <dbReference type="ChEBI" id="CHEBI:29105"/>
    </ligand>
</feature>
<keyword evidence="5 8" id="KW-0472">Membrane</keyword>
<name>A0AA39QUJ8_9LECA</name>
<evidence type="ECO:0000256" key="6">
    <source>
        <dbReference type="PIRSR" id="PIRSR604254-1"/>
    </source>
</evidence>
<feature type="binding site" evidence="6">
    <location>
        <position position="284"/>
    </location>
    <ligand>
        <name>Zn(2+)</name>
        <dbReference type="ChEBI" id="CHEBI:29105"/>
    </ligand>
</feature>
<comment type="subcellular location">
    <subcellularLocation>
        <location evidence="1">Membrane</location>
        <topology evidence="1">Multi-pass membrane protein</topology>
    </subcellularLocation>
</comment>
<keyword evidence="6" id="KW-0862">Zinc</keyword>
<feature type="transmembrane region" description="Helical" evidence="8">
    <location>
        <begin position="146"/>
        <end position="166"/>
    </location>
</feature>